<evidence type="ECO:0000256" key="2">
    <source>
        <dbReference type="ARBA" id="ARBA00022737"/>
    </source>
</evidence>
<organism evidence="7 8">
    <name type="scientific">Cymbomonas tetramitiformis</name>
    <dbReference type="NCBI Taxonomy" id="36881"/>
    <lineage>
        <taxon>Eukaryota</taxon>
        <taxon>Viridiplantae</taxon>
        <taxon>Chlorophyta</taxon>
        <taxon>Pyramimonadophyceae</taxon>
        <taxon>Pyramimonadales</taxon>
        <taxon>Pyramimonadaceae</taxon>
        <taxon>Cymbomonas</taxon>
    </lineage>
</organism>
<reference evidence="7 8" key="1">
    <citation type="journal article" date="2015" name="Genome Biol. Evol.">
        <title>Comparative Genomics of a Bacterivorous Green Alga Reveals Evolutionary Causalities and Consequences of Phago-Mixotrophic Mode of Nutrition.</title>
        <authorList>
            <person name="Burns J.A."/>
            <person name="Paasch A."/>
            <person name="Narechania A."/>
            <person name="Kim E."/>
        </authorList>
    </citation>
    <scope>NUCLEOTIDE SEQUENCE [LARGE SCALE GENOMIC DNA]</scope>
    <source>
        <strain evidence="7 8">PLY_AMNH</strain>
    </source>
</reference>
<dbReference type="InterPro" id="IPR000742">
    <property type="entry name" value="EGF"/>
</dbReference>
<evidence type="ECO:0000313" key="8">
    <source>
        <dbReference type="Proteomes" id="UP001190700"/>
    </source>
</evidence>
<name>A0AAE0FM21_9CHLO</name>
<dbReference type="InterPro" id="IPR001881">
    <property type="entry name" value="EGF-like_Ca-bd_dom"/>
</dbReference>
<evidence type="ECO:0000256" key="4">
    <source>
        <dbReference type="ARBA" id="ARBA00023157"/>
    </source>
</evidence>
<dbReference type="PANTHER" id="PTHR10199">
    <property type="entry name" value="THROMBOSPONDIN"/>
    <property type="match status" value="1"/>
</dbReference>
<dbReference type="Proteomes" id="UP001190700">
    <property type="component" value="Unassembled WGS sequence"/>
</dbReference>
<dbReference type="Gene3D" id="2.10.25.10">
    <property type="entry name" value="Laminin"/>
    <property type="match status" value="4"/>
</dbReference>
<feature type="domain" description="EGF-like" evidence="6">
    <location>
        <begin position="103"/>
        <end position="143"/>
    </location>
</feature>
<comment type="caution">
    <text evidence="7">The sequence shown here is derived from an EMBL/GenBank/DDBJ whole genome shotgun (WGS) entry which is preliminary data.</text>
</comment>
<feature type="domain" description="EGF-like" evidence="6">
    <location>
        <begin position="147"/>
        <end position="198"/>
    </location>
</feature>
<keyword evidence="8" id="KW-1185">Reference proteome</keyword>
<evidence type="ECO:0008006" key="9">
    <source>
        <dbReference type="Google" id="ProtNLM"/>
    </source>
</evidence>
<dbReference type="PANTHER" id="PTHR10199:SF100">
    <property type="entry name" value="THROMBOSPONDIN, ISOFORM A"/>
    <property type="match status" value="1"/>
</dbReference>
<dbReference type="InterPro" id="IPR049883">
    <property type="entry name" value="NOTCH1_EGF-like"/>
</dbReference>
<evidence type="ECO:0000313" key="7">
    <source>
        <dbReference type="EMBL" id="KAK3262229.1"/>
    </source>
</evidence>
<feature type="domain" description="EGF-like calcium-binding" evidence="5">
    <location>
        <begin position="199"/>
        <end position="241"/>
    </location>
</feature>
<dbReference type="SMART" id="SM00181">
    <property type="entry name" value="EGF"/>
    <property type="match status" value="4"/>
</dbReference>
<accession>A0AAE0FM21</accession>
<evidence type="ECO:0000256" key="1">
    <source>
        <dbReference type="ARBA" id="ARBA00022536"/>
    </source>
</evidence>
<keyword evidence="2" id="KW-0677">Repeat</keyword>
<keyword evidence="3" id="KW-0106">Calcium</keyword>
<sequence length="326" mass="33060">GRYLTSAGVTTEYVAINSIASGSVLVSSTVTWTSEHLAAGASPDSFALTASNSPATIFSSSSLLADYTVSSGPLMAAADPEVYTISVDVASFPPAVPPPPPRLCADPGTCFPGVDCKENPSLPRGYSCGPCPEGYTGDGQHCDDVDECAPRSHTNDTVHTCGDQLSNCTNTAGGFSCSECPRGYRTEAGARPGTVDCVDVDECSSRNGGCDYSTVCINVAGGSTCAACPEGFLGSGEAGCWDVDECSAADRGGCHPNSTCINMPGGSTCGACEPATLYKGDGYTCRLSATCETNNGGCDALTVCEQVRQLGHPRSRPVGGSKGASA</sequence>
<keyword evidence="1" id="KW-0245">EGF-like domain</keyword>
<feature type="non-terminal residue" evidence="7">
    <location>
        <position position="1"/>
    </location>
</feature>
<dbReference type="EMBL" id="LGRX02016367">
    <property type="protein sequence ID" value="KAK3262229.1"/>
    <property type="molecule type" value="Genomic_DNA"/>
</dbReference>
<dbReference type="SUPFAM" id="SSF57196">
    <property type="entry name" value="EGF/Laminin"/>
    <property type="match status" value="1"/>
</dbReference>
<feature type="domain" description="EGF-like" evidence="6">
    <location>
        <begin position="202"/>
        <end position="241"/>
    </location>
</feature>
<dbReference type="SMART" id="SM00179">
    <property type="entry name" value="EGF_CA"/>
    <property type="match status" value="3"/>
</dbReference>
<feature type="domain" description="EGF-like calcium-binding" evidence="5">
    <location>
        <begin position="242"/>
        <end position="292"/>
    </location>
</feature>
<evidence type="ECO:0000256" key="3">
    <source>
        <dbReference type="ARBA" id="ARBA00022837"/>
    </source>
</evidence>
<dbReference type="GO" id="GO:0005509">
    <property type="term" value="F:calcium ion binding"/>
    <property type="evidence" value="ECO:0007669"/>
    <property type="project" value="InterPro"/>
</dbReference>
<evidence type="ECO:0000259" key="6">
    <source>
        <dbReference type="SMART" id="SM00181"/>
    </source>
</evidence>
<keyword evidence="4" id="KW-1015">Disulfide bond</keyword>
<dbReference type="Pfam" id="PF07645">
    <property type="entry name" value="EGF_CA"/>
    <property type="match status" value="3"/>
</dbReference>
<feature type="domain" description="EGF-like calcium-binding" evidence="5">
    <location>
        <begin position="144"/>
        <end position="198"/>
    </location>
</feature>
<proteinExistence type="predicted"/>
<dbReference type="AlphaFoldDB" id="A0AAE0FM21"/>
<evidence type="ECO:0000259" key="5">
    <source>
        <dbReference type="SMART" id="SM00179"/>
    </source>
</evidence>
<gene>
    <name evidence="7" type="ORF">CYMTET_28903</name>
</gene>
<protein>
    <recommendedName>
        <fullName evidence="9">EGF-like domain-containing protein</fullName>
    </recommendedName>
</protein>
<dbReference type="FunFam" id="2.10.25.10:FF:000027">
    <property type="entry name" value="Thrombospondin 3"/>
    <property type="match status" value="1"/>
</dbReference>
<feature type="domain" description="EGF-like" evidence="6">
    <location>
        <begin position="245"/>
        <end position="292"/>
    </location>
</feature>